<reference evidence="1 2" key="1">
    <citation type="submission" date="2020-04" db="EMBL/GenBank/DDBJ databases">
        <authorList>
            <person name="Liu S."/>
        </authorList>
    </citation>
    <scope>NUCLEOTIDE SEQUENCE [LARGE SCALE GENOMIC DNA]</scope>
    <source>
        <strain evidence="1 2">CGMCC 1.15091</strain>
    </source>
</reference>
<comment type="caution">
    <text evidence="1">The sequence shown here is derived from an EMBL/GenBank/DDBJ whole genome shotgun (WGS) entry which is preliminary data.</text>
</comment>
<evidence type="ECO:0000313" key="2">
    <source>
        <dbReference type="Proteomes" id="UP000523795"/>
    </source>
</evidence>
<keyword evidence="2" id="KW-1185">Reference proteome</keyword>
<sequence length="145" mass="15802">MDDPTLAGTLLHVLVPRSFGRHNTDTSEFIILSVEIWTTGIIVNMQVRSAAGPDSRRPGIVLEDHLGTVYTRKGSASLGARHLQYFGPTVPEGIRSLTVKCGHSGGLPEVLFFAVPPQRAMKGGRLRVRNLAHPALRPDREQEAS</sequence>
<proteinExistence type="predicted"/>
<organism evidence="1 2">
    <name type="scientific">Arthrobacter deserti</name>
    <dbReference type="NCBI Taxonomy" id="1742687"/>
    <lineage>
        <taxon>Bacteria</taxon>
        <taxon>Bacillati</taxon>
        <taxon>Actinomycetota</taxon>
        <taxon>Actinomycetes</taxon>
        <taxon>Micrococcales</taxon>
        <taxon>Micrococcaceae</taxon>
        <taxon>Arthrobacter</taxon>
    </lineage>
</organism>
<dbReference type="EMBL" id="JAAZSR010000130">
    <property type="protein sequence ID" value="NKX50805.1"/>
    <property type="molecule type" value="Genomic_DNA"/>
</dbReference>
<accession>A0ABX1JQ77</accession>
<gene>
    <name evidence="1" type="ORF">HER39_09550</name>
</gene>
<name>A0ABX1JQ77_9MICC</name>
<evidence type="ECO:0000313" key="1">
    <source>
        <dbReference type="EMBL" id="NKX50805.1"/>
    </source>
</evidence>
<protein>
    <submittedName>
        <fullName evidence="1">Uncharacterized protein</fullName>
    </submittedName>
</protein>
<dbReference type="Proteomes" id="UP000523795">
    <property type="component" value="Unassembled WGS sequence"/>
</dbReference>